<dbReference type="RefSeq" id="WP_339586177.1">
    <property type="nucleotide sequence ID" value="NZ_JBBHJZ010000001.1"/>
</dbReference>
<sequence>MIISSRRLVLSASLLALIAGSPAHAEEAESAAAAADAGVDAGTIIVTGTRATGITAADSPAPVQIVGSEQLSRIGQPNLNQALNQLVPSFTAQAFGGDASNLTLTAKLRGLSPNHALVLLDGKRRHPSANLHVTAGPFQGASAPDLDLINPAAIERIEVLTDGAAAQYGSDAIAGVINLILKKDSSGGSLAITAGKHYETGGETIATTGRLALPLGENGFVNATVSYRFHDTTRLGDGDRRVVDINGNLLPGVSLAGYPLTGAANFPKVNPIFSDAKSHLTTALVNAGYDFGGVELYANGTFARRVATANEQYRGPLVVLRPNDGRPIQAGAVVVGSNVYAFPYGFVPLLKATEEDWAVSGGVRGETDGWRWDLSATFGRDRVSLATIDSANFSLFQDFGYTPRDFQDGGFIGSQLTFNLDVAKEFDLGLSKPVNLAFGLERRRDTYTIFAGDPESYYRTGAQSFPGFQPSSAGQSKRKSWAGYLDLTVHPVEAWSVSLAGRYEDYTDIGDTAIGKITTRYDFSDGFALRGTASTGFRAPSLGESAYRAISVSPTSETVQVAANSRAAALLGYSALKPEKSTNFSLGLVARPLPGVTVTLDVYQIKVRDRIASTGTINGLRNFAVVNQAVLDAIASTGREYDKTVPQVGVSTFTNAFDTRTRGVDLVVATTTEASFGKIDWSLNATYGQTKVTGTKLPATAFTPTARSYIEKAAPRYKVGLNALLTSGNFTFSLRETLYGSAYALLSPDGAAFYEGRIGGAAITDVEAAYRPVEWLEFAIGANNLFDKRPPDIPAVPGSAATNPVYINGAQVHNAPLNYAAYGINGGYYYGRVSVKF</sequence>
<gene>
    <name evidence="13" type="ORF">WG901_06415</name>
</gene>
<dbReference type="InterPro" id="IPR000531">
    <property type="entry name" value="Beta-barrel_TonB"/>
</dbReference>
<dbReference type="PROSITE" id="PS52016">
    <property type="entry name" value="TONB_DEPENDENT_REC_3"/>
    <property type="match status" value="1"/>
</dbReference>
<dbReference type="PANTHER" id="PTHR47234">
    <property type="match status" value="1"/>
</dbReference>
<keyword evidence="7 8" id="KW-0998">Cell outer membrane</keyword>
<evidence type="ECO:0000256" key="2">
    <source>
        <dbReference type="ARBA" id="ARBA00022448"/>
    </source>
</evidence>
<accession>A0ABU8RT22</accession>
<comment type="similarity">
    <text evidence="8 9">Belongs to the TonB-dependent receptor family.</text>
</comment>
<dbReference type="Gene3D" id="2.170.130.10">
    <property type="entry name" value="TonB-dependent receptor, plug domain"/>
    <property type="match status" value="1"/>
</dbReference>
<dbReference type="PANTHER" id="PTHR47234:SF3">
    <property type="entry name" value="SECRETIN_TONB SHORT N-TERMINAL DOMAIN-CONTAINING PROTEIN"/>
    <property type="match status" value="1"/>
</dbReference>
<keyword evidence="13" id="KW-0675">Receptor</keyword>
<evidence type="ECO:0000256" key="8">
    <source>
        <dbReference type="PROSITE-ProRule" id="PRU01360"/>
    </source>
</evidence>
<dbReference type="Gene3D" id="2.40.170.20">
    <property type="entry name" value="TonB-dependent receptor, beta-barrel domain"/>
    <property type="match status" value="1"/>
</dbReference>
<evidence type="ECO:0000313" key="13">
    <source>
        <dbReference type="EMBL" id="MEJ5976259.1"/>
    </source>
</evidence>
<keyword evidence="5 9" id="KW-0798">TonB box</keyword>
<feature type="chain" id="PRO_5045964196" evidence="10">
    <location>
        <begin position="26"/>
        <end position="837"/>
    </location>
</feature>
<keyword evidence="10" id="KW-0732">Signal</keyword>
<dbReference type="InterPro" id="IPR039426">
    <property type="entry name" value="TonB-dep_rcpt-like"/>
</dbReference>
<keyword evidence="4 8" id="KW-0812">Transmembrane</keyword>
<evidence type="ECO:0000256" key="4">
    <source>
        <dbReference type="ARBA" id="ARBA00022692"/>
    </source>
</evidence>
<reference evidence="13 14" key="1">
    <citation type="submission" date="2024-03" db="EMBL/GenBank/DDBJ databases">
        <authorList>
            <person name="Jo J.-H."/>
        </authorList>
    </citation>
    <scope>NUCLEOTIDE SEQUENCE [LARGE SCALE GENOMIC DNA]</scope>
    <source>
        <strain evidence="13 14">PS1R-30</strain>
    </source>
</reference>
<dbReference type="CDD" id="cd01347">
    <property type="entry name" value="ligand_gated_channel"/>
    <property type="match status" value="1"/>
</dbReference>
<evidence type="ECO:0000256" key="6">
    <source>
        <dbReference type="ARBA" id="ARBA00023136"/>
    </source>
</evidence>
<protein>
    <submittedName>
        <fullName evidence="13">TonB-dependent receptor</fullName>
    </submittedName>
</protein>
<evidence type="ECO:0000256" key="3">
    <source>
        <dbReference type="ARBA" id="ARBA00022452"/>
    </source>
</evidence>
<dbReference type="InterPro" id="IPR037066">
    <property type="entry name" value="Plug_dom_sf"/>
</dbReference>
<evidence type="ECO:0000256" key="5">
    <source>
        <dbReference type="ARBA" id="ARBA00023077"/>
    </source>
</evidence>
<name>A0ABU8RT22_9SPHN</name>
<dbReference type="Pfam" id="PF00593">
    <property type="entry name" value="TonB_dep_Rec_b-barrel"/>
    <property type="match status" value="1"/>
</dbReference>
<evidence type="ECO:0000256" key="7">
    <source>
        <dbReference type="ARBA" id="ARBA00023237"/>
    </source>
</evidence>
<evidence type="ECO:0000256" key="10">
    <source>
        <dbReference type="SAM" id="SignalP"/>
    </source>
</evidence>
<evidence type="ECO:0000259" key="11">
    <source>
        <dbReference type="Pfam" id="PF00593"/>
    </source>
</evidence>
<comment type="subcellular location">
    <subcellularLocation>
        <location evidence="1 8">Cell outer membrane</location>
        <topology evidence="1 8">Multi-pass membrane protein</topology>
    </subcellularLocation>
</comment>
<evidence type="ECO:0000256" key="1">
    <source>
        <dbReference type="ARBA" id="ARBA00004571"/>
    </source>
</evidence>
<keyword evidence="3 8" id="KW-1134">Transmembrane beta strand</keyword>
<comment type="caution">
    <text evidence="13">The sequence shown here is derived from an EMBL/GenBank/DDBJ whole genome shotgun (WGS) entry which is preliminary data.</text>
</comment>
<keyword evidence="14" id="KW-1185">Reference proteome</keyword>
<feature type="domain" description="TonB-dependent receptor plug" evidence="12">
    <location>
        <begin position="57"/>
        <end position="176"/>
    </location>
</feature>
<feature type="signal peptide" evidence="10">
    <location>
        <begin position="1"/>
        <end position="25"/>
    </location>
</feature>
<proteinExistence type="inferred from homology"/>
<keyword evidence="6 8" id="KW-0472">Membrane</keyword>
<feature type="domain" description="TonB-dependent receptor-like beta-barrel" evidence="11">
    <location>
        <begin position="354"/>
        <end position="785"/>
    </location>
</feature>
<dbReference type="SUPFAM" id="SSF56935">
    <property type="entry name" value="Porins"/>
    <property type="match status" value="1"/>
</dbReference>
<dbReference type="EMBL" id="JBBHJZ010000001">
    <property type="protein sequence ID" value="MEJ5976259.1"/>
    <property type="molecule type" value="Genomic_DNA"/>
</dbReference>
<evidence type="ECO:0000313" key="14">
    <source>
        <dbReference type="Proteomes" id="UP001361239"/>
    </source>
</evidence>
<keyword evidence="2 8" id="KW-0813">Transport</keyword>
<organism evidence="13 14">
    <name type="scientific">Novosphingobium anseongense</name>
    <dbReference type="NCBI Taxonomy" id="3133436"/>
    <lineage>
        <taxon>Bacteria</taxon>
        <taxon>Pseudomonadati</taxon>
        <taxon>Pseudomonadota</taxon>
        <taxon>Alphaproteobacteria</taxon>
        <taxon>Sphingomonadales</taxon>
        <taxon>Sphingomonadaceae</taxon>
        <taxon>Novosphingobium</taxon>
    </lineage>
</organism>
<dbReference type="InterPro" id="IPR012910">
    <property type="entry name" value="Plug_dom"/>
</dbReference>
<dbReference type="InterPro" id="IPR036942">
    <property type="entry name" value="Beta-barrel_TonB_sf"/>
</dbReference>
<dbReference type="Proteomes" id="UP001361239">
    <property type="component" value="Unassembled WGS sequence"/>
</dbReference>
<dbReference type="Pfam" id="PF07715">
    <property type="entry name" value="Plug"/>
    <property type="match status" value="1"/>
</dbReference>
<evidence type="ECO:0000256" key="9">
    <source>
        <dbReference type="RuleBase" id="RU003357"/>
    </source>
</evidence>
<evidence type="ECO:0000259" key="12">
    <source>
        <dbReference type="Pfam" id="PF07715"/>
    </source>
</evidence>